<evidence type="ECO:0000313" key="6">
    <source>
        <dbReference type="Proteomes" id="UP001424741"/>
    </source>
</evidence>
<organism evidence="5 6">
    <name type="scientific">Rubritalea halochordaticola</name>
    <dbReference type="NCBI Taxonomy" id="714537"/>
    <lineage>
        <taxon>Bacteria</taxon>
        <taxon>Pseudomonadati</taxon>
        <taxon>Verrucomicrobiota</taxon>
        <taxon>Verrucomicrobiia</taxon>
        <taxon>Verrucomicrobiales</taxon>
        <taxon>Rubritaleaceae</taxon>
        <taxon>Rubritalea</taxon>
    </lineage>
</organism>
<dbReference type="RefSeq" id="WP_346190050.1">
    <property type="nucleotide sequence ID" value="NZ_BAABRL010000016.1"/>
</dbReference>
<dbReference type="Proteomes" id="UP001424741">
    <property type="component" value="Unassembled WGS sequence"/>
</dbReference>
<proteinExistence type="predicted"/>
<protein>
    <recommendedName>
        <fullName evidence="7">Phage head-tail adapter protein</fullName>
    </recommendedName>
</protein>
<evidence type="ECO:0000256" key="3">
    <source>
        <dbReference type="ARBA" id="ARBA00023219"/>
    </source>
</evidence>
<name>A0ABP9V4F7_9BACT</name>
<dbReference type="Pfam" id="PF12236">
    <property type="entry name" value="Head-tail_con"/>
    <property type="match status" value="1"/>
</dbReference>
<evidence type="ECO:0000256" key="1">
    <source>
        <dbReference type="ARBA" id="ARBA00004328"/>
    </source>
</evidence>
<evidence type="ECO:0000256" key="2">
    <source>
        <dbReference type="ARBA" id="ARBA00022612"/>
    </source>
</evidence>
<feature type="coiled-coil region" evidence="4">
    <location>
        <begin position="507"/>
        <end position="534"/>
    </location>
</feature>
<gene>
    <name evidence="5" type="ORF">Rhal01_03754</name>
</gene>
<keyword evidence="3" id="KW-0231">Viral genome packaging</keyword>
<evidence type="ECO:0000313" key="5">
    <source>
        <dbReference type="EMBL" id="GAA5497558.1"/>
    </source>
</evidence>
<comment type="subcellular location">
    <subcellularLocation>
        <location evidence="1">Virion</location>
    </subcellularLocation>
</comment>
<comment type="caution">
    <text evidence="5">The sequence shown here is derived from an EMBL/GenBank/DDBJ whole genome shotgun (WGS) entry which is preliminary data.</text>
</comment>
<keyword evidence="2" id="KW-1188">Viral release from host cell</keyword>
<reference evidence="5 6" key="1">
    <citation type="submission" date="2024-02" db="EMBL/GenBank/DDBJ databases">
        <title>Rubritalea halochordaticola NBRC 107102.</title>
        <authorList>
            <person name="Ichikawa N."/>
            <person name="Katano-Makiyama Y."/>
            <person name="Hidaka K."/>
        </authorList>
    </citation>
    <scope>NUCLEOTIDE SEQUENCE [LARGE SCALE GENOMIC DNA]</scope>
    <source>
        <strain evidence="5 6">NBRC 107102</strain>
    </source>
</reference>
<accession>A0ABP9V4F7</accession>
<keyword evidence="4" id="KW-0175">Coiled coil</keyword>
<sequence>MEESSKARQLIAEHEARAGERTAWDTRWQRVQEWFTPHRAHVMDRQDPPGNVYRSRIHDTKGISSANVLAQGHMSYITPMNEQWFAFAPSVRESGSEQHKSWFKECTEVAIRMLSQSNFYTVINSVFRDRSTLGTGCLFLNKGKSKPLNFQYVEIGTYTVAEDEDGVVNTLSRELEYTVMQAADKFGKDQLGAKLRSVYEQAMAGDSRELTSKYRFIHVVQPNREHDPGKLDSRAYLSHYICCTDEQVVEEGGFYEFPFLVTRYERWGNHPWGFSPAYNAMPNVLSANFMKKILKLLGETAALPRVLELADQKHNVDMRAGGRTVVSEKAAAMGFPREWGTGGSFQAGQFLIEQEHEQIEMFFHVPLFQMFAQLQKQMTATEVAARESEKLLMFAPSFVQFVSDMEPLMQRMFSLLLREDYFPPAPEGLARETGEEGLVALDTPVIEYQSKLALAIKQLETMGLDRVMQRAAMIAQYDPGVLDNFDFDGMVRDMARNEGFPERWLVKLEEMEQLREQRAQAQQQAEQMAQMGQAAEAVGKAGIDPAQAIQAML</sequence>
<keyword evidence="6" id="KW-1185">Reference proteome</keyword>
<evidence type="ECO:0008006" key="7">
    <source>
        <dbReference type="Google" id="ProtNLM"/>
    </source>
</evidence>
<dbReference type="EMBL" id="BAABRL010000016">
    <property type="protein sequence ID" value="GAA5497558.1"/>
    <property type="molecule type" value="Genomic_DNA"/>
</dbReference>
<dbReference type="InterPro" id="IPR020991">
    <property type="entry name" value="Connector_podovirus"/>
</dbReference>
<evidence type="ECO:0000256" key="4">
    <source>
        <dbReference type="SAM" id="Coils"/>
    </source>
</evidence>